<feature type="region of interest" description="Disordered" evidence="1">
    <location>
        <begin position="1"/>
        <end position="29"/>
    </location>
</feature>
<accession>A0AA88HQD3</accession>
<name>A0AA88HQD3_ARTSF</name>
<proteinExistence type="predicted"/>
<dbReference type="Proteomes" id="UP001187531">
    <property type="component" value="Unassembled WGS sequence"/>
</dbReference>
<keyword evidence="3" id="KW-1185">Reference proteome</keyword>
<evidence type="ECO:0000313" key="2">
    <source>
        <dbReference type="EMBL" id="KAK2714619.1"/>
    </source>
</evidence>
<dbReference type="EMBL" id="JAVRJZ010000013">
    <property type="protein sequence ID" value="KAK2714619.1"/>
    <property type="molecule type" value="Genomic_DNA"/>
</dbReference>
<protein>
    <submittedName>
        <fullName evidence="2">Uncharacterized protein</fullName>
    </submittedName>
</protein>
<evidence type="ECO:0000256" key="1">
    <source>
        <dbReference type="SAM" id="MobiDB-lite"/>
    </source>
</evidence>
<organism evidence="2 3">
    <name type="scientific">Artemia franciscana</name>
    <name type="common">Brine shrimp</name>
    <name type="synonym">Artemia sanfranciscana</name>
    <dbReference type="NCBI Taxonomy" id="6661"/>
    <lineage>
        <taxon>Eukaryota</taxon>
        <taxon>Metazoa</taxon>
        <taxon>Ecdysozoa</taxon>
        <taxon>Arthropoda</taxon>
        <taxon>Crustacea</taxon>
        <taxon>Branchiopoda</taxon>
        <taxon>Anostraca</taxon>
        <taxon>Artemiidae</taxon>
        <taxon>Artemia</taxon>
    </lineage>
</organism>
<sequence>MSGIPEFLITSKSTVETGNEGAYTPPPTESVSPAEYVSMFFSDEMTDKTLLEANRYAMTKENKFIDVD</sequence>
<evidence type="ECO:0000313" key="3">
    <source>
        <dbReference type="Proteomes" id="UP001187531"/>
    </source>
</evidence>
<comment type="caution">
    <text evidence="2">The sequence shown here is derived from an EMBL/GenBank/DDBJ whole genome shotgun (WGS) entry which is preliminary data.</text>
</comment>
<gene>
    <name evidence="2" type="ORF">QYM36_008993</name>
</gene>
<reference evidence="2" key="1">
    <citation type="submission" date="2023-07" db="EMBL/GenBank/DDBJ databases">
        <title>Chromosome-level genome assembly of Artemia franciscana.</title>
        <authorList>
            <person name="Jo E."/>
        </authorList>
    </citation>
    <scope>NUCLEOTIDE SEQUENCE</scope>
    <source>
        <tissue evidence="2">Whole body</tissue>
    </source>
</reference>
<dbReference type="AlphaFoldDB" id="A0AA88HQD3"/>